<evidence type="ECO:0000313" key="2">
    <source>
        <dbReference type="EMBL" id="GIY71054.1"/>
    </source>
</evidence>
<dbReference type="Proteomes" id="UP001054945">
    <property type="component" value="Unassembled WGS sequence"/>
</dbReference>
<feature type="region of interest" description="Disordered" evidence="1">
    <location>
        <begin position="28"/>
        <end position="81"/>
    </location>
</feature>
<accession>A0AAV4VMM4</accession>
<evidence type="ECO:0000256" key="1">
    <source>
        <dbReference type="SAM" id="MobiDB-lite"/>
    </source>
</evidence>
<evidence type="ECO:0000313" key="3">
    <source>
        <dbReference type="Proteomes" id="UP001054945"/>
    </source>
</evidence>
<organism evidence="2 3">
    <name type="scientific">Caerostris extrusa</name>
    <name type="common">Bark spider</name>
    <name type="synonym">Caerostris bankana</name>
    <dbReference type="NCBI Taxonomy" id="172846"/>
    <lineage>
        <taxon>Eukaryota</taxon>
        <taxon>Metazoa</taxon>
        <taxon>Ecdysozoa</taxon>
        <taxon>Arthropoda</taxon>
        <taxon>Chelicerata</taxon>
        <taxon>Arachnida</taxon>
        <taxon>Araneae</taxon>
        <taxon>Araneomorphae</taxon>
        <taxon>Entelegynae</taxon>
        <taxon>Araneoidea</taxon>
        <taxon>Araneidae</taxon>
        <taxon>Caerostris</taxon>
    </lineage>
</organism>
<sequence>MKSRFPLQSIEQTFCLLSAASLFPKSTEITTSRKKIKKGKQKEKDFAKTVSKRTKKRKRKRKKQILSKFSTSSVPGSSGIN</sequence>
<comment type="caution">
    <text evidence="2">The sequence shown here is derived from an EMBL/GenBank/DDBJ whole genome shotgun (WGS) entry which is preliminary data.</text>
</comment>
<dbReference type="AlphaFoldDB" id="A0AAV4VMM4"/>
<feature type="compositionally biased region" description="Polar residues" evidence="1">
    <location>
        <begin position="67"/>
        <end position="81"/>
    </location>
</feature>
<protein>
    <submittedName>
        <fullName evidence="2">Uncharacterized protein</fullName>
    </submittedName>
</protein>
<proteinExistence type="predicted"/>
<keyword evidence="3" id="KW-1185">Reference proteome</keyword>
<feature type="compositionally biased region" description="Basic residues" evidence="1">
    <location>
        <begin position="32"/>
        <end position="41"/>
    </location>
</feature>
<reference evidence="2 3" key="1">
    <citation type="submission" date="2021-06" db="EMBL/GenBank/DDBJ databases">
        <title>Caerostris extrusa draft genome.</title>
        <authorList>
            <person name="Kono N."/>
            <person name="Arakawa K."/>
        </authorList>
    </citation>
    <scope>NUCLEOTIDE SEQUENCE [LARGE SCALE GENOMIC DNA]</scope>
</reference>
<gene>
    <name evidence="2" type="ORF">CEXT_418641</name>
</gene>
<name>A0AAV4VMM4_CAEEX</name>
<dbReference type="EMBL" id="BPLR01014750">
    <property type="protein sequence ID" value="GIY71054.1"/>
    <property type="molecule type" value="Genomic_DNA"/>
</dbReference>
<feature type="compositionally biased region" description="Basic residues" evidence="1">
    <location>
        <begin position="50"/>
        <end position="65"/>
    </location>
</feature>